<dbReference type="SMART" id="SM00754">
    <property type="entry name" value="CHRD"/>
    <property type="match status" value="2"/>
</dbReference>
<keyword evidence="4" id="KW-1185">Reference proteome</keyword>
<reference evidence="3 4" key="1">
    <citation type="submission" date="2020-03" db="EMBL/GenBank/DDBJ databases">
        <title>WGS of the type strain of Planosporangium spp.</title>
        <authorList>
            <person name="Thawai C."/>
        </authorList>
    </citation>
    <scope>NUCLEOTIDE SEQUENCE [LARGE SCALE GENOMIC DNA]</scope>
    <source>
        <strain evidence="3 4">TBRC 5610</strain>
    </source>
</reference>
<feature type="domain" description="CHRD" evidence="2">
    <location>
        <begin position="43"/>
        <end position="173"/>
    </location>
</feature>
<protein>
    <submittedName>
        <fullName evidence="3">CHRD domain-containing protein</fullName>
    </submittedName>
</protein>
<evidence type="ECO:0000259" key="2">
    <source>
        <dbReference type="PROSITE" id="PS50933"/>
    </source>
</evidence>
<name>A0ABX0Y5A5_9ACTN</name>
<evidence type="ECO:0000256" key="1">
    <source>
        <dbReference type="SAM" id="SignalP"/>
    </source>
</evidence>
<organism evidence="3 4">
    <name type="scientific">Planosporangium thailandense</name>
    <dbReference type="NCBI Taxonomy" id="765197"/>
    <lineage>
        <taxon>Bacteria</taxon>
        <taxon>Bacillati</taxon>
        <taxon>Actinomycetota</taxon>
        <taxon>Actinomycetes</taxon>
        <taxon>Micromonosporales</taxon>
        <taxon>Micromonosporaceae</taxon>
        <taxon>Planosporangium</taxon>
    </lineage>
</organism>
<gene>
    <name evidence="3" type="ORF">HC031_28340</name>
</gene>
<dbReference type="RefSeq" id="WP_167928515.1">
    <property type="nucleotide sequence ID" value="NZ_JAATVY010000033.1"/>
</dbReference>
<dbReference type="Proteomes" id="UP000722989">
    <property type="component" value="Unassembled WGS sequence"/>
</dbReference>
<dbReference type="InterPro" id="IPR010895">
    <property type="entry name" value="CHRD"/>
</dbReference>
<evidence type="ECO:0000313" key="4">
    <source>
        <dbReference type="Proteomes" id="UP000722989"/>
    </source>
</evidence>
<proteinExistence type="predicted"/>
<dbReference type="PROSITE" id="PS50933">
    <property type="entry name" value="CHRD"/>
    <property type="match status" value="1"/>
</dbReference>
<feature type="chain" id="PRO_5047032918" evidence="1">
    <location>
        <begin position="30"/>
        <end position="453"/>
    </location>
</feature>
<sequence>MLRTARFRLALAVAAATGVGLALPGAAWADTARNEPPAGATDDATYLVAALNGRNEVPGPAGSPAVGDRDGRAVEVVRIKGDQLSFAVRWSGIGAPTAGHIHLGAAGVNGPVEVPLFGAKLPDTLTAAVGTVTVADPSLLESLRTDPGRFYANLHDADFPGGAVRGQLHKVTHPVDLNAVLRGGPLAAILDGGQEVPTPGKRTGDPDGHAVAFVRAGDDDVRFAFSWSGIAPPTDGHLHQGGVGANGPVAVNLFAAPGGLPASLTGVAGVVEDVRRDLAKKIGKDPTGFYVNLHTAEFGGGAVRGQLFRSGAGAAAYQASTVVAPVLKGAQIYACTRQASGSYAYTQHNVRARLAGGITHSFVTDDAGPPRWVARDGSAVTGTVLSRTPNGAGNIPELDLAATRIGADSGLLAGVVEIERLNTVGGVAPTGACDPATRPTVAVPYEADYVFLA</sequence>
<dbReference type="Pfam" id="PF07452">
    <property type="entry name" value="CHRD"/>
    <property type="match status" value="2"/>
</dbReference>
<dbReference type="EMBL" id="JAATVY010000033">
    <property type="protein sequence ID" value="NJC73606.1"/>
    <property type="molecule type" value="Genomic_DNA"/>
</dbReference>
<feature type="signal peptide" evidence="1">
    <location>
        <begin position="1"/>
        <end position="29"/>
    </location>
</feature>
<evidence type="ECO:0000313" key="3">
    <source>
        <dbReference type="EMBL" id="NJC73606.1"/>
    </source>
</evidence>
<dbReference type="InterPro" id="IPR021851">
    <property type="entry name" value="DUF3455"/>
</dbReference>
<keyword evidence="1" id="KW-0732">Signal</keyword>
<dbReference type="Pfam" id="PF11937">
    <property type="entry name" value="DUF3455"/>
    <property type="match status" value="1"/>
</dbReference>
<accession>A0ABX0Y5A5</accession>
<comment type="caution">
    <text evidence="3">The sequence shown here is derived from an EMBL/GenBank/DDBJ whole genome shotgun (WGS) entry which is preliminary data.</text>
</comment>